<feature type="active site" evidence="12">
    <location>
        <position position="187"/>
    </location>
</feature>
<evidence type="ECO:0000256" key="9">
    <source>
        <dbReference type="ARBA" id="ARBA00022989"/>
    </source>
</evidence>
<feature type="transmembrane region" description="Helical" evidence="12">
    <location>
        <begin position="234"/>
        <end position="258"/>
    </location>
</feature>
<dbReference type="GO" id="GO:0005886">
    <property type="term" value="C:plasma membrane"/>
    <property type="evidence" value="ECO:0007669"/>
    <property type="project" value="UniProtKB-SubCell"/>
</dbReference>
<keyword evidence="3 12" id="KW-1003">Cell membrane</keyword>
<evidence type="ECO:0000256" key="10">
    <source>
        <dbReference type="ARBA" id="ARBA00023049"/>
    </source>
</evidence>
<dbReference type="InterPro" id="IPR050083">
    <property type="entry name" value="HtpX_protease"/>
</dbReference>
<evidence type="ECO:0000256" key="2">
    <source>
        <dbReference type="ARBA" id="ARBA00009779"/>
    </source>
</evidence>
<sequence>MGFKQRTQFEIVPVLNSDGHHLIYPASSYIFIPEENVSTMMRILLFLATNLAVVLIASITLSLFGFNGFMAANGVDLNLNQLLVFCAVFGFAGSLFSLFISKWMAKMSTGTQIITQPRTRHEQWLLQTVEQLSRDAGIKMPEVGIFPAYEANAFATGWNKNDALVAVSQGLLERFSPDEVKAVLAHEIGHVANGDMVTLALVQGVVNTFVMFFARIIGNFVDKVIFKTENGQGIAYYITTIFAELVLGFLASAIVMWFSRKREFRADDAGARLAGTDAMIGALQRLRSEQGVPVNMPDSLTAFGINAGLKKGLAGLFMSHPPLEQRIEALRRRG</sequence>
<evidence type="ECO:0000256" key="8">
    <source>
        <dbReference type="ARBA" id="ARBA00022833"/>
    </source>
</evidence>
<dbReference type="AlphaFoldDB" id="A0A0P9UM72"/>
<evidence type="ECO:0000256" key="11">
    <source>
        <dbReference type="ARBA" id="ARBA00023136"/>
    </source>
</evidence>
<dbReference type="EC" id="3.4.24.-" evidence="12"/>
<dbReference type="GO" id="GO:0006508">
    <property type="term" value="P:proteolysis"/>
    <property type="evidence" value="ECO:0007669"/>
    <property type="project" value="UniProtKB-KW"/>
</dbReference>
<reference evidence="14 15" key="1">
    <citation type="submission" date="2018-08" db="EMBL/GenBank/DDBJ databases">
        <title>Recombination of ecologically and evolutionarily significant loci maintains genetic cohesion in the Pseudomonas syringae species complex.</title>
        <authorList>
            <person name="Dillon M."/>
            <person name="Thakur S."/>
            <person name="Almeida R.N.D."/>
            <person name="Weir B.S."/>
            <person name="Guttman D.S."/>
        </authorList>
    </citation>
    <scope>NUCLEOTIDE SEQUENCE [LARGE SCALE GENOMIC DNA]</scope>
    <source>
        <strain evidence="14 15">ICMP 13052</strain>
    </source>
</reference>
<dbReference type="Proteomes" id="UP000269044">
    <property type="component" value="Unassembled WGS sequence"/>
</dbReference>
<keyword evidence="9 12" id="KW-1133">Transmembrane helix</keyword>
<evidence type="ECO:0000256" key="4">
    <source>
        <dbReference type="ARBA" id="ARBA00022670"/>
    </source>
</evidence>
<dbReference type="PANTHER" id="PTHR43221:SF1">
    <property type="entry name" value="PROTEASE HTPX"/>
    <property type="match status" value="1"/>
</dbReference>
<gene>
    <name evidence="12" type="primary">htpX</name>
    <name evidence="14" type="ORF">ALQ08_03391</name>
</gene>
<keyword evidence="4 12" id="KW-0645">Protease</keyword>
<evidence type="ECO:0000256" key="1">
    <source>
        <dbReference type="ARBA" id="ARBA00004651"/>
    </source>
</evidence>
<evidence type="ECO:0000259" key="13">
    <source>
        <dbReference type="Pfam" id="PF01435"/>
    </source>
</evidence>
<keyword evidence="10 12" id="KW-0482">Metalloprotease</keyword>
<evidence type="ECO:0000313" key="14">
    <source>
        <dbReference type="EMBL" id="RMQ26449.1"/>
    </source>
</evidence>
<proteinExistence type="inferred from homology"/>
<comment type="similarity">
    <text evidence="2 12">Belongs to the peptidase M48B family.</text>
</comment>
<dbReference type="HAMAP" id="MF_00188">
    <property type="entry name" value="Pept_M48_protease_HtpX"/>
    <property type="match status" value="1"/>
</dbReference>
<feature type="transmembrane region" description="Helical" evidence="12">
    <location>
        <begin position="82"/>
        <end position="100"/>
    </location>
</feature>
<keyword evidence="7 12" id="KW-0378">Hydrolase</keyword>
<evidence type="ECO:0000256" key="3">
    <source>
        <dbReference type="ARBA" id="ARBA00022475"/>
    </source>
</evidence>
<dbReference type="CDD" id="cd07335">
    <property type="entry name" value="M48B_HtpX_like"/>
    <property type="match status" value="1"/>
</dbReference>
<dbReference type="NCBIfam" id="NF003965">
    <property type="entry name" value="PRK05457.1"/>
    <property type="match status" value="1"/>
</dbReference>
<protein>
    <recommendedName>
        <fullName evidence="12">Protease HtpX</fullName>
        <ecNumber evidence="12">3.4.24.-</ecNumber>
    </recommendedName>
    <alternativeName>
        <fullName evidence="12">Heat shock protein HtpX</fullName>
    </alternativeName>
</protein>
<feature type="transmembrane region" description="Helical" evidence="12">
    <location>
        <begin position="43"/>
        <end position="70"/>
    </location>
</feature>
<keyword evidence="8 12" id="KW-0862">Zinc</keyword>
<keyword evidence="5 12" id="KW-0812">Transmembrane</keyword>
<dbReference type="GO" id="GO:0004222">
    <property type="term" value="F:metalloendopeptidase activity"/>
    <property type="evidence" value="ECO:0007669"/>
    <property type="project" value="UniProtKB-UniRule"/>
</dbReference>
<evidence type="ECO:0000256" key="5">
    <source>
        <dbReference type="ARBA" id="ARBA00022692"/>
    </source>
</evidence>
<feature type="transmembrane region" description="Helical" evidence="12">
    <location>
        <begin position="196"/>
        <end position="214"/>
    </location>
</feature>
<dbReference type="PANTHER" id="PTHR43221">
    <property type="entry name" value="PROTEASE HTPX"/>
    <property type="match status" value="1"/>
</dbReference>
<feature type="binding site" evidence="12">
    <location>
        <position position="263"/>
    </location>
    <ligand>
        <name>Zn(2+)</name>
        <dbReference type="ChEBI" id="CHEBI:29105"/>
        <note>catalytic</note>
    </ligand>
</feature>
<dbReference type="Pfam" id="PF01435">
    <property type="entry name" value="Peptidase_M48"/>
    <property type="match status" value="1"/>
</dbReference>
<dbReference type="EMBL" id="RBRA01000087">
    <property type="protein sequence ID" value="RMQ26449.1"/>
    <property type="molecule type" value="Genomic_DNA"/>
</dbReference>
<organism evidence="14 15">
    <name type="scientific">Pseudomonas syringae pv. delphinii</name>
    <dbReference type="NCBI Taxonomy" id="192088"/>
    <lineage>
        <taxon>Bacteria</taxon>
        <taxon>Pseudomonadati</taxon>
        <taxon>Pseudomonadota</taxon>
        <taxon>Gammaproteobacteria</taxon>
        <taxon>Pseudomonadales</taxon>
        <taxon>Pseudomonadaceae</taxon>
        <taxon>Pseudomonas</taxon>
    </lineage>
</organism>
<evidence type="ECO:0000256" key="6">
    <source>
        <dbReference type="ARBA" id="ARBA00022723"/>
    </source>
</evidence>
<comment type="cofactor">
    <cofactor evidence="12">
        <name>Zn(2+)</name>
        <dbReference type="ChEBI" id="CHEBI:29105"/>
    </cofactor>
    <text evidence="12">Binds 1 zinc ion per subunit.</text>
</comment>
<dbReference type="InterPro" id="IPR022919">
    <property type="entry name" value="Pept_M48_protease_HtpX"/>
</dbReference>
<comment type="caution">
    <text evidence="14">The sequence shown here is derived from an EMBL/GenBank/DDBJ whole genome shotgun (WGS) entry which is preliminary data.</text>
</comment>
<accession>A0A0P9UM72</accession>
<feature type="binding site" evidence="12">
    <location>
        <position position="186"/>
    </location>
    <ligand>
        <name>Zn(2+)</name>
        <dbReference type="ChEBI" id="CHEBI:29105"/>
        <note>catalytic</note>
    </ligand>
</feature>
<evidence type="ECO:0000256" key="7">
    <source>
        <dbReference type="ARBA" id="ARBA00022801"/>
    </source>
</evidence>
<name>A0A0P9UM72_9PSED</name>
<dbReference type="Gene3D" id="3.30.2010.10">
    <property type="entry name" value="Metalloproteases ('zincins'), catalytic domain"/>
    <property type="match status" value="1"/>
</dbReference>
<keyword evidence="11 12" id="KW-0472">Membrane</keyword>
<comment type="subcellular location">
    <subcellularLocation>
        <location evidence="1 12">Cell membrane</location>
        <topology evidence="1 12">Multi-pass membrane protein</topology>
    </subcellularLocation>
</comment>
<keyword evidence="12" id="KW-0346">Stress response</keyword>
<keyword evidence="6 12" id="KW-0479">Metal-binding</keyword>
<evidence type="ECO:0000256" key="12">
    <source>
        <dbReference type="HAMAP-Rule" id="MF_00188"/>
    </source>
</evidence>
<dbReference type="InterPro" id="IPR001915">
    <property type="entry name" value="Peptidase_M48"/>
</dbReference>
<evidence type="ECO:0000313" key="15">
    <source>
        <dbReference type="Proteomes" id="UP000269044"/>
    </source>
</evidence>
<feature type="binding site" evidence="12">
    <location>
        <position position="190"/>
    </location>
    <ligand>
        <name>Zn(2+)</name>
        <dbReference type="ChEBI" id="CHEBI:29105"/>
        <note>catalytic</note>
    </ligand>
</feature>
<feature type="domain" description="Peptidase M48" evidence="13">
    <location>
        <begin position="121"/>
        <end position="333"/>
    </location>
</feature>
<dbReference type="GO" id="GO:0008270">
    <property type="term" value="F:zinc ion binding"/>
    <property type="evidence" value="ECO:0007669"/>
    <property type="project" value="UniProtKB-UniRule"/>
</dbReference>